<evidence type="ECO:0000313" key="6">
    <source>
        <dbReference type="EMBL" id="EHP40692.1"/>
    </source>
</evidence>
<dbReference type="EMBL" id="AHJE01000061">
    <property type="protein sequence ID" value="EHP40692.1"/>
    <property type="molecule type" value="Genomic_DNA"/>
</dbReference>
<dbReference type="GO" id="GO:0016491">
    <property type="term" value="F:oxidoreductase activity"/>
    <property type="evidence" value="ECO:0007669"/>
    <property type="project" value="InterPro"/>
</dbReference>
<evidence type="ECO:0000256" key="1">
    <source>
        <dbReference type="ARBA" id="ARBA00001974"/>
    </source>
</evidence>
<evidence type="ECO:0000256" key="4">
    <source>
        <dbReference type="ARBA" id="ARBA00022827"/>
    </source>
</evidence>
<evidence type="ECO:0000256" key="2">
    <source>
        <dbReference type="ARBA" id="ARBA00006442"/>
    </source>
</evidence>
<dbReference type="PRINTS" id="PR00411">
    <property type="entry name" value="PNDRDTASEI"/>
</dbReference>
<comment type="cofactor">
    <cofactor evidence="1">
        <name>FAD</name>
        <dbReference type="ChEBI" id="CHEBI:57692"/>
    </cofactor>
</comment>
<sequence>MANDANDANDGNDAITVETRPALPLVILGTGLAGYTLAREFRKLDSATPLVMVTRDGGESYSKPMLSNALAGNKAPAALAIASAQKMAAQLNARVMTHADASAIDTAAGTVLVDGQALRYGQLVLALGAQARAPGLQGNGADAVQTVNDLADYTRFHASLQGKRRVAILGAGLIGCEFANDLHAGGFGVELVDPAIAAAARSRCSSPAARRSPPTWCCPPPGCCRAWRWRKPPALPPRAASWWTACCAPARPRSTRWAIARRSMVWCCLT</sequence>
<organism evidence="6 7">
    <name type="scientific">Cupriavidus basilensis OR16</name>
    <dbReference type="NCBI Taxonomy" id="1127483"/>
    <lineage>
        <taxon>Bacteria</taxon>
        <taxon>Pseudomonadati</taxon>
        <taxon>Pseudomonadota</taxon>
        <taxon>Betaproteobacteria</taxon>
        <taxon>Burkholderiales</taxon>
        <taxon>Burkholderiaceae</taxon>
        <taxon>Cupriavidus</taxon>
    </lineage>
</organism>
<dbReference type="Proteomes" id="UP000005808">
    <property type="component" value="Unassembled WGS sequence"/>
</dbReference>
<dbReference type="Pfam" id="PF07992">
    <property type="entry name" value="Pyr_redox_2"/>
    <property type="match status" value="1"/>
</dbReference>
<dbReference type="InterPro" id="IPR050260">
    <property type="entry name" value="FAD-bd_OxRdtase"/>
</dbReference>
<evidence type="ECO:0000256" key="3">
    <source>
        <dbReference type="ARBA" id="ARBA00022630"/>
    </source>
</evidence>
<dbReference type="AlphaFoldDB" id="H1SA07"/>
<dbReference type="SUPFAM" id="SSF51905">
    <property type="entry name" value="FAD/NAD(P)-binding domain"/>
    <property type="match status" value="1"/>
</dbReference>
<gene>
    <name evidence="6" type="ORF">OR16_24600</name>
</gene>
<evidence type="ECO:0000259" key="5">
    <source>
        <dbReference type="Pfam" id="PF07992"/>
    </source>
</evidence>
<name>H1SA07_9BURK</name>
<dbReference type="Gene3D" id="3.50.50.60">
    <property type="entry name" value="FAD/NAD(P)-binding domain"/>
    <property type="match status" value="2"/>
</dbReference>
<proteinExistence type="inferred from homology"/>
<dbReference type="PATRIC" id="fig|1127483.3.peg.4919"/>
<comment type="caution">
    <text evidence="6">The sequence shown here is derived from an EMBL/GenBank/DDBJ whole genome shotgun (WGS) entry which is preliminary data.</text>
</comment>
<comment type="similarity">
    <text evidence="2">Belongs to the FAD-dependent oxidoreductase family.</text>
</comment>
<dbReference type="InterPro" id="IPR023753">
    <property type="entry name" value="FAD/NAD-binding_dom"/>
</dbReference>
<keyword evidence="4" id="KW-0274">FAD</keyword>
<dbReference type="InterPro" id="IPR036188">
    <property type="entry name" value="FAD/NAD-bd_sf"/>
</dbReference>
<dbReference type="PANTHER" id="PTHR43429">
    <property type="entry name" value="PYRIDINE NUCLEOTIDE-DISULFIDE OXIDOREDUCTASE DOMAIN-CONTAINING"/>
    <property type="match status" value="1"/>
</dbReference>
<protein>
    <submittedName>
        <fullName evidence="6">FAD-dependent pyridine nucleotide-disulfide oxidoreductase</fullName>
    </submittedName>
</protein>
<evidence type="ECO:0000313" key="7">
    <source>
        <dbReference type="Proteomes" id="UP000005808"/>
    </source>
</evidence>
<keyword evidence="3" id="KW-0285">Flavoprotein</keyword>
<reference evidence="6 7" key="1">
    <citation type="journal article" date="2012" name="J. Bacteriol.">
        <title>De Novo Genome Project of Cupriavidus basilensis OR16.</title>
        <authorList>
            <person name="Cserhati M."/>
            <person name="Kriszt B."/>
            <person name="Szoboszlay S."/>
            <person name="Toth A."/>
            <person name="Szabo I."/>
            <person name="Tancsics A."/>
            <person name="Nagy I."/>
            <person name="Horvath B."/>
            <person name="Nagy I."/>
            <person name="Kukolya J."/>
        </authorList>
    </citation>
    <scope>NUCLEOTIDE SEQUENCE [LARGE SCALE GENOMIC DNA]</scope>
    <source>
        <strain evidence="6 7">OR16</strain>
    </source>
</reference>
<dbReference type="PRINTS" id="PR00368">
    <property type="entry name" value="FADPNR"/>
</dbReference>
<feature type="domain" description="FAD/NAD(P)-binding" evidence="5">
    <location>
        <begin position="25"/>
        <end position="193"/>
    </location>
</feature>
<dbReference type="PANTHER" id="PTHR43429:SF3">
    <property type="entry name" value="NITRITE REDUCTASE [NAD(P)H]"/>
    <property type="match status" value="1"/>
</dbReference>
<accession>H1SA07</accession>